<dbReference type="Proteomes" id="UP000612362">
    <property type="component" value="Unassembled WGS sequence"/>
</dbReference>
<keyword evidence="3" id="KW-0560">Oxidoreductase</keyword>
<evidence type="ECO:0000256" key="2">
    <source>
        <dbReference type="ARBA" id="ARBA00022643"/>
    </source>
</evidence>
<dbReference type="InterPro" id="IPR019923">
    <property type="entry name" value="Lucif-like_OxRdtase_MSMEG_2516"/>
</dbReference>
<evidence type="ECO:0000256" key="1">
    <source>
        <dbReference type="ARBA" id="ARBA00022630"/>
    </source>
</evidence>
<dbReference type="GO" id="GO:0046306">
    <property type="term" value="P:alkanesulfonate catabolic process"/>
    <property type="evidence" value="ECO:0007669"/>
    <property type="project" value="TreeGrafter"/>
</dbReference>
<keyword evidence="7" id="KW-1185">Reference proteome</keyword>
<dbReference type="PANTHER" id="PTHR42847:SF4">
    <property type="entry name" value="ALKANESULFONATE MONOOXYGENASE-RELATED"/>
    <property type="match status" value="1"/>
</dbReference>
<evidence type="ECO:0000259" key="5">
    <source>
        <dbReference type="Pfam" id="PF00296"/>
    </source>
</evidence>
<organism evidence="6 7">
    <name type="scientific">Ktedonospora formicarum</name>
    <dbReference type="NCBI Taxonomy" id="2778364"/>
    <lineage>
        <taxon>Bacteria</taxon>
        <taxon>Bacillati</taxon>
        <taxon>Chloroflexota</taxon>
        <taxon>Ktedonobacteria</taxon>
        <taxon>Ktedonobacterales</taxon>
        <taxon>Ktedonobacteraceae</taxon>
        <taxon>Ktedonospora</taxon>
    </lineage>
</organism>
<accession>A0A8J3MVM4</accession>
<proteinExistence type="predicted"/>
<dbReference type="SUPFAM" id="SSF51679">
    <property type="entry name" value="Bacterial luciferase-like"/>
    <property type="match status" value="1"/>
</dbReference>
<evidence type="ECO:0000313" key="6">
    <source>
        <dbReference type="EMBL" id="GHO48086.1"/>
    </source>
</evidence>
<dbReference type="PANTHER" id="PTHR42847">
    <property type="entry name" value="ALKANESULFONATE MONOOXYGENASE"/>
    <property type="match status" value="1"/>
</dbReference>
<gene>
    <name evidence="6" type="ORF">KSX_62490</name>
</gene>
<dbReference type="InterPro" id="IPR036661">
    <property type="entry name" value="Luciferase-like_sf"/>
</dbReference>
<evidence type="ECO:0000256" key="4">
    <source>
        <dbReference type="ARBA" id="ARBA00023033"/>
    </source>
</evidence>
<keyword evidence="2" id="KW-0288">FMN</keyword>
<feature type="domain" description="Luciferase-like" evidence="5">
    <location>
        <begin position="3"/>
        <end position="212"/>
    </location>
</feature>
<keyword evidence="1" id="KW-0285">Flavoprotein</keyword>
<dbReference type="AlphaFoldDB" id="A0A8J3MVM4"/>
<dbReference type="Gene3D" id="3.20.20.30">
    <property type="entry name" value="Luciferase-like domain"/>
    <property type="match status" value="1"/>
</dbReference>
<name>A0A8J3MVM4_9CHLR</name>
<comment type="caution">
    <text evidence="6">The sequence shown here is derived from an EMBL/GenBank/DDBJ whole genome shotgun (WGS) entry which is preliminary data.</text>
</comment>
<evidence type="ECO:0000313" key="7">
    <source>
        <dbReference type="Proteomes" id="UP000612362"/>
    </source>
</evidence>
<dbReference type="GO" id="GO:0008726">
    <property type="term" value="F:alkanesulfonate monooxygenase activity"/>
    <property type="evidence" value="ECO:0007669"/>
    <property type="project" value="TreeGrafter"/>
</dbReference>
<dbReference type="Pfam" id="PF00296">
    <property type="entry name" value="Bac_luciferase"/>
    <property type="match status" value="1"/>
</dbReference>
<dbReference type="InterPro" id="IPR050172">
    <property type="entry name" value="SsuD_RutA_monooxygenase"/>
</dbReference>
<dbReference type="InterPro" id="IPR011251">
    <property type="entry name" value="Luciferase-like_dom"/>
</dbReference>
<sequence length="292" mass="31956">MATPFRFGVVTGGEASRAAWIDFARRAEDLGYSSLLMPDRIMLPLALFPALTIAAEATTTLRVGSYVFCNDLRHPAILAKDAATLDLLSDGRLELGIGAGVGPDDYERLGIPFESAGTRVGRVEEAVQIIKRLFTEERVSFEGKYYTLKDAPGTPSPTQKPHPPIFIGSAGRRLLTFAARHANCIAPNLRWGQPGTQDATLEEKIGWIREAAGERFAHIELCQVAYDIELTDSSAPIGDRTGGPRMPMRKMSTEQAIEHLLEGRERYGFSYIQVSSAQMEHLAPVIARLAGK</sequence>
<dbReference type="EMBL" id="BNJF01000003">
    <property type="protein sequence ID" value="GHO48086.1"/>
    <property type="molecule type" value="Genomic_DNA"/>
</dbReference>
<reference evidence="6" key="1">
    <citation type="submission" date="2020-10" db="EMBL/GenBank/DDBJ databases">
        <title>Taxonomic study of unclassified bacteria belonging to the class Ktedonobacteria.</title>
        <authorList>
            <person name="Yabe S."/>
            <person name="Wang C.M."/>
            <person name="Zheng Y."/>
            <person name="Sakai Y."/>
            <person name="Cavaletti L."/>
            <person name="Monciardini P."/>
            <person name="Donadio S."/>
        </authorList>
    </citation>
    <scope>NUCLEOTIDE SEQUENCE</scope>
    <source>
        <strain evidence="6">SOSP1-1</strain>
    </source>
</reference>
<protein>
    <submittedName>
        <fullName evidence="6">LLM class F420-dependent oxidoreductase</fullName>
    </submittedName>
</protein>
<keyword evidence="4" id="KW-0503">Monooxygenase</keyword>
<dbReference type="RefSeq" id="WP_220197298.1">
    <property type="nucleotide sequence ID" value="NZ_BNJF01000003.1"/>
</dbReference>
<evidence type="ECO:0000256" key="3">
    <source>
        <dbReference type="ARBA" id="ARBA00023002"/>
    </source>
</evidence>
<dbReference type="NCBIfam" id="TIGR03621">
    <property type="entry name" value="F420_MSMEG_2516"/>
    <property type="match status" value="1"/>
</dbReference>